<keyword evidence="5" id="KW-1185">Reference proteome</keyword>
<name>A0ABY2R2B4_9FLAO</name>
<dbReference type="RefSeq" id="WP_136523058.1">
    <property type="nucleotide sequence ID" value="NZ_SDLV01000053.1"/>
</dbReference>
<evidence type="ECO:0000313" key="4">
    <source>
        <dbReference type="EMBL" id="THV56462.1"/>
    </source>
</evidence>
<gene>
    <name evidence="4" type="ORF">EK417_19020</name>
</gene>
<evidence type="ECO:0000256" key="2">
    <source>
        <dbReference type="PROSITE-ProRule" id="PRU01161"/>
    </source>
</evidence>
<dbReference type="InterPro" id="IPR002641">
    <property type="entry name" value="PNPLA_dom"/>
</dbReference>
<dbReference type="Gene3D" id="3.40.1090.10">
    <property type="entry name" value="Cytosolic phospholipase A2 catalytic domain"/>
    <property type="match status" value="1"/>
</dbReference>
<feature type="active site" description="Proton acceptor" evidence="2">
    <location>
        <position position="311"/>
    </location>
</feature>
<dbReference type="SUPFAM" id="SSF52151">
    <property type="entry name" value="FabD/lysophospholipase-like"/>
    <property type="match status" value="1"/>
</dbReference>
<proteinExistence type="predicted"/>
<protein>
    <recommendedName>
        <fullName evidence="3">PNPLA domain-containing protein</fullName>
    </recommendedName>
</protein>
<dbReference type="Pfam" id="PF01734">
    <property type="entry name" value="Patatin"/>
    <property type="match status" value="1"/>
</dbReference>
<organism evidence="4 5">
    <name type="scientific">Chryseobacterium candidae</name>
    <dbReference type="NCBI Taxonomy" id="1978493"/>
    <lineage>
        <taxon>Bacteria</taxon>
        <taxon>Pseudomonadati</taxon>
        <taxon>Bacteroidota</taxon>
        <taxon>Flavobacteriia</taxon>
        <taxon>Flavobacteriales</taxon>
        <taxon>Weeksellaceae</taxon>
        <taxon>Chryseobacterium group</taxon>
        <taxon>Chryseobacterium</taxon>
    </lineage>
</organism>
<dbReference type="PROSITE" id="PS51635">
    <property type="entry name" value="PNPLA"/>
    <property type="match status" value="1"/>
</dbReference>
<accession>A0ABY2R2B4</accession>
<feature type="active site" description="Nucleophile" evidence="2">
    <location>
        <position position="74"/>
    </location>
</feature>
<comment type="caution">
    <text evidence="2">Lacks conserved residue(s) required for the propagation of feature annotation.</text>
</comment>
<keyword evidence="2" id="KW-0378">Hydrolase</keyword>
<evidence type="ECO:0000256" key="1">
    <source>
        <dbReference type="ARBA" id="ARBA00023098"/>
    </source>
</evidence>
<feature type="domain" description="PNPLA" evidence="3">
    <location>
        <begin position="10"/>
        <end position="324"/>
    </location>
</feature>
<evidence type="ECO:0000259" key="3">
    <source>
        <dbReference type="PROSITE" id="PS51635"/>
    </source>
</evidence>
<reference evidence="4 5" key="1">
    <citation type="submission" date="2019-01" db="EMBL/GenBank/DDBJ databases">
        <authorList>
            <person name="B I."/>
            <person name="Ch S."/>
            <person name="Ch V.R."/>
        </authorList>
    </citation>
    <scope>NUCLEOTIDE SEQUENCE [LARGE SCALE GENOMIC DNA]</scope>
    <source>
        <strain evidence="4 5">JC507</strain>
    </source>
</reference>
<evidence type="ECO:0000313" key="5">
    <source>
        <dbReference type="Proteomes" id="UP000306038"/>
    </source>
</evidence>
<keyword evidence="1 2" id="KW-0443">Lipid metabolism</keyword>
<sequence>METKTIRLGLCLAGAVSAGAYTAGVMDYFIETLERWEKEKEKIRTKLKWNEELTEAEIKVPLHDVVIEIISGASAGGMTGAILGYSFCDNTYYNKINDEVAHFNYTIPDHTFQKSKLYQSWIEMMDDDKKGISTLEKLLDVSDLKKEKFSLWDMKSFLNSQVIDDIAKAAVPKGSINYNPPNFISKNLNLLLSVTNVQGVPIDIKFANISQDNPTRNVLRMHSGFLHYTFSTNTHIDINCDFPSDTLCDDNKEYLSHAAMATGAFPFGLKNRIIHVSHDYFLKFKQNLLDKYKMDVAIDPQGKPYSFTAVDGGAINNEPLGTVVKLMQSKIKNYHQNDKAYYILVDPFPNITNATSIRSQEEVTQNNLKDLVFKLIGTFRNQSMFKQEDILSALDMDRSRFLIYPSKRGFYFLASGLISGFSGFFKKSFREHDYQLGRKNCQTFLRYYFGNEFSDFESETGISLNAEQKRIFAYDSNYKIPEKNKNFRFPYIPDLLLLEHKREEEIPVPIYNGLSIEEFKKINRKIEERLKMIVDNTYPSIITQIKKQSKIAGFASSLFSSYIKRNIYKRINAPITEFLNNTFKPQCIKQEELMVKYSDFILKHGKPYYKIKGVYAKAAESSQEIKSVIGGKTETVNYAGKGDYIIKNDTDHKEKYILLKDQFDQRYIPDGNETDHDGYLFYRPVEIPVHAIQLTADNIEKYNLTEFYNVLDPRKEAHIEAQWNQSMLVTQDDYLVLAFDESGIYRIEKEVFKETYQPA</sequence>
<dbReference type="InterPro" id="IPR016035">
    <property type="entry name" value="Acyl_Trfase/lysoPLipase"/>
</dbReference>
<keyword evidence="2" id="KW-0442">Lipid degradation</keyword>
<dbReference type="Proteomes" id="UP000306038">
    <property type="component" value="Unassembled WGS sequence"/>
</dbReference>
<dbReference type="EMBL" id="SDLV01000053">
    <property type="protein sequence ID" value="THV56462.1"/>
    <property type="molecule type" value="Genomic_DNA"/>
</dbReference>
<comment type="caution">
    <text evidence="4">The sequence shown here is derived from an EMBL/GenBank/DDBJ whole genome shotgun (WGS) entry which is preliminary data.</text>
</comment>
<feature type="short sequence motif" description="DGA/G" evidence="2">
    <location>
        <begin position="311"/>
        <end position="313"/>
    </location>
</feature>
<feature type="short sequence motif" description="GXSXG" evidence="2">
    <location>
        <begin position="72"/>
        <end position="76"/>
    </location>
</feature>